<dbReference type="Gene3D" id="2.60.40.10">
    <property type="entry name" value="Immunoglobulins"/>
    <property type="match status" value="1"/>
</dbReference>
<sequence length="885" mass="88216">MPSMNSVRDDAAGRPAPSGAARPRHRRPAALLGAAALVAAAAAAVTTGTAAQASDTPRTGLGANGQRLTVSATANLDPDGETLRVTGSGYDATKSVYVALCKDNGDGRIPTPCIGGADQTGTGGSSQWIVPEGDVHEGDLAVTWGAGGTFDVGIEAKAEDTGLDCTQVACAVVTRVDHRNAGDRSQDVRVPVAFEGREPGGGDGGDGVDVPPGTVSYVKSAEFTTAGKVRDLLLHPESGKLYAGSENVVDTGDVDERGLYALDPADGRVLSHLTQAPGSNGAPAARAVSLLGGPLAGDGVVFHYPLRGIGTAKDGDRQAAGVWLTGSTVTGVGPGTEAATALVAQGATLSEVETATGTVRRTVTLDGGSVLGVDAARDAAWSAGGSGGLLRRVDTSGTDSFTVTATADLPSGIVDFAETDPATGNVWVGSGDSVLVYDPAAELLKTVSGPDRAADVAFDTATGRAFVVWQDSGDTGSGADNVGHLGVYDTTTFAEAARQADLPGNHAQLGRATVAVSKGGTTVYVAGPAEAVITKLDLRMSPKVTRSPTDRTVAPGDEVTLVAAAEGTPEPTVGWSVSPDGGQTWKAIEGATENAYAFTARAAQDGYRYRAEFANEAGRTRTAPVTLTVEEPDDGGTGGGTGGDGGGNPSGPSGTKTVTGAEGQKLTVTPVNDLATEDQTLKVTGSGYDVEKGIYVALCVDNGEGELPSPCIGGVDMTGGSHSSAWISSNPPDYGEDLATPYGDGGTFSVELTVDARDEYTDCFEAKCVLATRADHTLSGDRSQDVKVPVGFVGQDPVDTDDTDGGTGGADGGTGGTAGTDGGSTGGSGSASGASGGTAGTSATGTTGGSLASTGAALGTVAGAAALLTAAGWYLRRRARTARRS</sequence>
<evidence type="ECO:0000313" key="4">
    <source>
        <dbReference type="EMBL" id="GGX86128.1"/>
    </source>
</evidence>
<dbReference type="InterPro" id="IPR036179">
    <property type="entry name" value="Ig-like_dom_sf"/>
</dbReference>
<organism evidence="4 5">
    <name type="scientific">Streptomyces minutiscleroticus</name>
    <dbReference type="NCBI Taxonomy" id="68238"/>
    <lineage>
        <taxon>Bacteria</taxon>
        <taxon>Bacillati</taxon>
        <taxon>Actinomycetota</taxon>
        <taxon>Actinomycetes</taxon>
        <taxon>Kitasatosporales</taxon>
        <taxon>Streptomycetaceae</taxon>
        <taxon>Streptomyces</taxon>
    </lineage>
</organism>
<name>A0A918U300_9ACTN</name>
<dbReference type="AlphaFoldDB" id="A0A918U300"/>
<proteinExistence type="predicted"/>
<feature type="region of interest" description="Disordered" evidence="1">
    <location>
        <begin position="788"/>
        <end position="847"/>
    </location>
</feature>
<protein>
    <recommendedName>
        <fullName evidence="3">Ig-like domain-containing protein</fullName>
    </recommendedName>
</protein>
<dbReference type="EMBL" id="BMVU01000023">
    <property type="protein sequence ID" value="GGX86128.1"/>
    <property type="molecule type" value="Genomic_DNA"/>
</dbReference>
<evidence type="ECO:0000259" key="3">
    <source>
        <dbReference type="PROSITE" id="PS50835"/>
    </source>
</evidence>
<reference evidence="4" key="1">
    <citation type="journal article" date="2014" name="Int. J. Syst. Evol. Microbiol.">
        <title>Complete genome sequence of Corynebacterium casei LMG S-19264T (=DSM 44701T), isolated from a smear-ripened cheese.</title>
        <authorList>
            <consortium name="US DOE Joint Genome Institute (JGI-PGF)"/>
            <person name="Walter F."/>
            <person name="Albersmeier A."/>
            <person name="Kalinowski J."/>
            <person name="Ruckert C."/>
        </authorList>
    </citation>
    <scope>NUCLEOTIDE SEQUENCE</scope>
    <source>
        <strain evidence="4">JCM 4790</strain>
    </source>
</reference>
<feature type="domain" description="Ig-like" evidence="3">
    <location>
        <begin position="542"/>
        <end position="626"/>
    </location>
</feature>
<feature type="region of interest" description="Disordered" evidence="1">
    <location>
        <begin position="620"/>
        <end position="663"/>
    </location>
</feature>
<dbReference type="SUPFAM" id="SSF48726">
    <property type="entry name" value="Immunoglobulin"/>
    <property type="match status" value="1"/>
</dbReference>
<keyword evidence="2" id="KW-0472">Membrane</keyword>
<feature type="region of interest" description="Disordered" evidence="1">
    <location>
        <begin position="1"/>
        <end position="26"/>
    </location>
</feature>
<gene>
    <name evidence="4" type="ORF">GCM10010358_45370</name>
</gene>
<keyword evidence="2" id="KW-0812">Transmembrane</keyword>
<keyword evidence="2" id="KW-1133">Transmembrane helix</keyword>
<evidence type="ECO:0000256" key="2">
    <source>
        <dbReference type="SAM" id="Phobius"/>
    </source>
</evidence>
<accession>A0A918U300</accession>
<dbReference type="InterPro" id="IPR011042">
    <property type="entry name" value="6-blade_b-propeller_TolB-like"/>
</dbReference>
<dbReference type="InterPro" id="IPR007110">
    <property type="entry name" value="Ig-like_dom"/>
</dbReference>
<feature type="transmembrane region" description="Helical" evidence="2">
    <location>
        <begin position="856"/>
        <end position="875"/>
    </location>
</feature>
<dbReference type="SUPFAM" id="SSF50969">
    <property type="entry name" value="YVTN repeat-like/Quinoprotein amine dehydrogenase"/>
    <property type="match status" value="1"/>
</dbReference>
<dbReference type="InterPro" id="IPR027273">
    <property type="entry name" value="Neocarzinostatin-like"/>
</dbReference>
<keyword evidence="5" id="KW-1185">Reference proteome</keyword>
<dbReference type="Gene3D" id="2.60.40.230">
    <property type="entry name" value="Neocarzinostatin-like"/>
    <property type="match status" value="2"/>
</dbReference>
<feature type="compositionally biased region" description="Gly residues" evidence="1">
    <location>
        <begin position="635"/>
        <end position="649"/>
    </location>
</feature>
<dbReference type="Proteomes" id="UP000619244">
    <property type="component" value="Unassembled WGS sequence"/>
</dbReference>
<dbReference type="InterPro" id="IPR011044">
    <property type="entry name" value="Quino_amine_DH_bsu"/>
</dbReference>
<dbReference type="PROSITE" id="PS50835">
    <property type="entry name" value="IG_LIKE"/>
    <property type="match status" value="1"/>
</dbReference>
<dbReference type="SUPFAM" id="SSF49319">
    <property type="entry name" value="Actinoxanthin-like"/>
    <property type="match status" value="2"/>
</dbReference>
<comment type="caution">
    <text evidence="4">The sequence shown here is derived from an EMBL/GenBank/DDBJ whole genome shotgun (WGS) entry which is preliminary data.</text>
</comment>
<reference evidence="4" key="2">
    <citation type="submission" date="2020-09" db="EMBL/GenBank/DDBJ databases">
        <authorList>
            <person name="Sun Q."/>
            <person name="Ohkuma M."/>
        </authorList>
    </citation>
    <scope>NUCLEOTIDE SEQUENCE</scope>
    <source>
        <strain evidence="4">JCM 4790</strain>
    </source>
</reference>
<evidence type="ECO:0000313" key="5">
    <source>
        <dbReference type="Proteomes" id="UP000619244"/>
    </source>
</evidence>
<evidence type="ECO:0000256" key="1">
    <source>
        <dbReference type="SAM" id="MobiDB-lite"/>
    </source>
</evidence>
<dbReference type="GO" id="GO:0005975">
    <property type="term" value="P:carbohydrate metabolic process"/>
    <property type="evidence" value="ECO:0007669"/>
    <property type="project" value="UniProtKB-ARBA"/>
</dbReference>
<dbReference type="Gene3D" id="2.120.10.30">
    <property type="entry name" value="TolB, C-terminal domain"/>
    <property type="match status" value="1"/>
</dbReference>
<dbReference type="InterPro" id="IPR013783">
    <property type="entry name" value="Ig-like_fold"/>
</dbReference>
<feature type="compositionally biased region" description="Gly residues" evidence="1">
    <location>
        <begin position="805"/>
        <end position="839"/>
    </location>
</feature>